<dbReference type="AlphaFoldDB" id="A0A1I8BB83"/>
<name>A0A1I8BB83_MELHA</name>
<evidence type="ECO:0000313" key="1">
    <source>
        <dbReference type="Proteomes" id="UP000095281"/>
    </source>
</evidence>
<keyword evidence="1" id="KW-1185">Reference proteome</keyword>
<evidence type="ECO:0000313" key="2">
    <source>
        <dbReference type="WBParaSite" id="MhA1_Contig1756.frz3.gene3"/>
    </source>
</evidence>
<dbReference type="Proteomes" id="UP000095281">
    <property type="component" value="Unplaced"/>
</dbReference>
<organism evidence="1 2">
    <name type="scientific">Meloidogyne hapla</name>
    <name type="common">Root-knot nematode worm</name>
    <dbReference type="NCBI Taxonomy" id="6305"/>
    <lineage>
        <taxon>Eukaryota</taxon>
        <taxon>Metazoa</taxon>
        <taxon>Ecdysozoa</taxon>
        <taxon>Nematoda</taxon>
        <taxon>Chromadorea</taxon>
        <taxon>Rhabditida</taxon>
        <taxon>Tylenchina</taxon>
        <taxon>Tylenchomorpha</taxon>
        <taxon>Tylenchoidea</taxon>
        <taxon>Meloidogynidae</taxon>
        <taxon>Meloidogyninae</taxon>
        <taxon>Meloidogyne</taxon>
    </lineage>
</organism>
<reference evidence="2" key="1">
    <citation type="submission" date="2016-11" db="UniProtKB">
        <authorList>
            <consortium name="WormBaseParasite"/>
        </authorList>
    </citation>
    <scope>IDENTIFICATION</scope>
</reference>
<dbReference type="WBParaSite" id="MhA1_Contig1756.frz3.gene3">
    <property type="protein sequence ID" value="MhA1_Contig1756.frz3.gene3"/>
    <property type="gene ID" value="MhA1_Contig1756.frz3.gene3"/>
</dbReference>
<protein>
    <submittedName>
        <fullName evidence="2">PH domain-containing protein</fullName>
    </submittedName>
</protein>
<proteinExistence type="predicted"/>
<sequence length="183" mass="20829">MSVNLKIKEGSLLQYKKGFFTYNWKSNYVTEADSGRPTDVVFLRKVYPRYTCIGHECKKLYVRCPPLPPGSTIQNLVGIRVNPKDSKVHWILFPSEQILNLMFTISEWMTGINSTLPQRSRPRRNVAQRFQTLLNILQFFRFLHCIFSCINCDDGGDDSGDGGGGCLCCGGDEENEEDEEDDS</sequence>
<accession>A0A1I8BB83</accession>